<reference evidence="3" key="1">
    <citation type="submission" date="2011-02" db="EMBL/GenBank/DDBJ databases">
        <title>The Genome Sequence of Capsaspora owczarzaki ATCC 30864.</title>
        <authorList>
            <person name="Russ C."/>
            <person name="Cuomo C."/>
            <person name="Burger G."/>
            <person name="Gray M.W."/>
            <person name="Holland P.W.H."/>
            <person name="King N."/>
            <person name="Lang F.B.F."/>
            <person name="Roger A.J."/>
            <person name="Ruiz-Trillo I."/>
            <person name="Young S.K."/>
            <person name="Zeng Q."/>
            <person name="Gargeya S."/>
            <person name="Alvarado L."/>
            <person name="Berlin A."/>
            <person name="Chapman S.B."/>
            <person name="Chen Z."/>
            <person name="Freedman E."/>
            <person name="Gellesch M."/>
            <person name="Goldberg J."/>
            <person name="Griggs A."/>
            <person name="Gujja S."/>
            <person name="Heilman E."/>
            <person name="Heiman D."/>
            <person name="Howarth C."/>
            <person name="Mehta T."/>
            <person name="Neiman D."/>
            <person name="Pearson M."/>
            <person name="Roberts A."/>
            <person name="Saif S."/>
            <person name="Shea T."/>
            <person name="Shenoy N."/>
            <person name="Sisk P."/>
            <person name="Stolte C."/>
            <person name="Sykes S."/>
            <person name="White J."/>
            <person name="Yandava C."/>
            <person name="Haas B."/>
            <person name="Nusbaum C."/>
            <person name="Birren B."/>
        </authorList>
    </citation>
    <scope>NUCLEOTIDE SEQUENCE</scope>
    <source>
        <strain evidence="3">ATCC 30864</strain>
    </source>
</reference>
<feature type="compositionally biased region" description="Polar residues" evidence="1">
    <location>
        <begin position="65"/>
        <end position="80"/>
    </location>
</feature>
<feature type="region of interest" description="Disordered" evidence="1">
    <location>
        <begin position="64"/>
        <end position="112"/>
    </location>
</feature>
<dbReference type="RefSeq" id="XP_004349235.1">
    <property type="nucleotide sequence ID" value="XM_004349185.2"/>
</dbReference>
<organism evidence="2 3">
    <name type="scientific">Capsaspora owczarzaki (strain ATCC 30864)</name>
    <dbReference type="NCBI Taxonomy" id="595528"/>
    <lineage>
        <taxon>Eukaryota</taxon>
        <taxon>Filasterea</taxon>
        <taxon>Capsaspora</taxon>
    </lineage>
</organism>
<evidence type="ECO:0000313" key="3">
    <source>
        <dbReference type="Proteomes" id="UP000008743"/>
    </source>
</evidence>
<evidence type="ECO:0000313" key="2">
    <source>
        <dbReference type="EMBL" id="KJE91333.1"/>
    </source>
</evidence>
<dbReference type="InParanoid" id="A0A0D2WMF4"/>
<dbReference type="EMBL" id="KE346362">
    <property type="protein sequence ID" value="KJE91333.1"/>
    <property type="molecule type" value="Genomic_DNA"/>
</dbReference>
<feature type="compositionally biased region" description="Low complexity" evidence="1">
    <location>
        <begin position="186"/>
        <end position="211"/>
    </location>
</feature>
<feature type="region of interest" description="Disordered" evidence="1">
    <location>
        <begin position="133"/>
        <end position="240"/>
    </location>
</feature>
<feature type="compositionally biased region" description="Basic residues" evidence="1">
    <location>
        <begin position="212"/>
        <end position="223"/>
    </location>
</feature>
<protein>
    <submittedName>
        <fullName evidence="2">Uncharacterized protein</fullName>
    </submittedName>
</protein>
<feature type="compositionally biased region" description="Basic residues" evidence="1">
    <location>
        <begin position="89"/>
        <end position="99"/>
    </location>
</feature>
<dbReference type="AlphaFoldDB" id="A0A0D2WMF4"/>
<gene>
    <name evidence="2" type="ORF">CAOG_002485</name>
</gene>
<feature type="compositionally biased region" description="Basic residues" evidence="1">
    <location>
        <begin position="154"/>
        <end position="163"/>
    </location>
</feature>
<evidence type="ECO:0000256" key="1">
    <source>
        <dbReference type="SAM" id="MobiDB-lite"/>
    </source>
</evidence>
<proteinExistence type="predicted"/>
<sequence>MSRSARSFQLRDQPRRSNSPMEGDELEPSSDAPLAAEASAHWQIDAELARKLLRRRVKAVARLSAWSSDCESASTTTSSGRPLVTGQANKHRIAKRSPRAMHSSASQSSVSNRVSAAALQPAQADEIAILSTTSHPNDNDEQAPPVAGLTHKQDTRHRRHTPRSSRQSMLIEIEPSQQPPPKESTPIVIVSSQSSASSTESIPPTPEQAAWRAHRSTRSRRRSVPLPSMIPAHASTDGQR</sequence>
<name>A0A0D2WMF4_CAPO3</name>
<keyword evidence="3" id="KW-1185">Reference proteome</keyword>
<feature type="compositionally biased region" description="Low complexity" evidence="1">
    <location>
        <begin position="100"/>
        <end position="112"/>
    </location>
</feature>
<feature type="region of interest" description="Disordered" evidence="1">
    <location>
        <begin position="1"/>
        <end position="38"/>
    </location>
</feature>
<dbReference type="Proteomes" id="UP000008743">
    <property type="component" value="Unassembled WGS sequence"/>
</dbReference>
<accession>A0A0D2WMF4</accession>